<comment type="caution">
    <text evidence="1">The sequence shown here is derived from an EMBL/GenBank/DDBJ whole genome shotgun (WGS) entry which is preliminary data.</text>
</comment>
<gene>
    <name evidence="1" type="ORF">B0T22DRAFT_242965</name>
</gene>
<accession>A0AAE1CB40</accession>
<reference evidence="1" key="2">
    <citation type="submission" date="2023-06" db="EMBL/GenBank/DDBJ databases">
        <authorList>
            <consortium name="Lawrence Berkeley National Laboratory"/>
            <person name="Haridas S."/>
            <person name="Hensen N."/>
            <person name="Bonometti L."/>
            <person name="Westerberg I."/>
            <person name="Brannstrom I.O."/>
            <person name="Guillou S."/>
            <person name="Cros-Aarteil S."/>
            <person name="Calhoun S."/>
            <person name="Kuo A."/>
            <person name="Mondo S."/>
            <person name="Pangilinan J."/>
            <person name="Riley R."/>
            <person name="Labutti K."/>
            <person name="Andreopoulos B."/>
            <person name="Lipzen A."/>
            <person name="Chen C."/>
            <person name="Yanf M."/>
            <person name="Daum C."/>
            <person name="Ng V."/>
            <person name="Clum A."/>
            <person name="Steindorff A."/>
            <person name="Ohm R."/>
            <person name="Martin F."/>
            <person name="Silar P."/>
            <person name="Natvig D."/>
            <person name="Lalanne C."/>
            <person name="Gautier V."/>
            <person name="Ament-Velasquez S.L."/>
            <person name="Kruys A."/>
            <person name="Hutchinson M.I."/>
            <person name="Powell A.J."/>
            <person name="Barry K."/>
            <person name="Miller A.N."/>
            <person name="Grigoriev I.V."/>
            <person name="Debuchy R."/>
            <person name="Gladieux P."/>
            <person name="Thoren M.H."/>
            <person name="Johannesson H."/>
        </authorList>
    </citation>
    <scope>NUCLEOTIDE SEQUENCE</scope>
    <source>
        <strain evidence="1">CBS 314.62</strain>
    </source>
</reference>
<reference evidence="1" key="1">
    <citation type="journal article" date="2023" name="Mol. Phylogenet. Evol.">
        <title>Genome-scale phylogeny and comparative genomics of the fungal order Sordariales.</title>
        <authorList>
            <person name="Hensen N."/>
            <person name="Bonometti L."/>
            <person name="Westerberg I."/>
            <person name="Brannstrom I.O."/>
            <person name="Guillou S."/>
            <person name="Cros-Aarteil S."/>
            <person name="Calhoun S."/>
            <person name="Haridas S."/>
            <person name="Kuo A."/>
            <person name="Mondo S."/>
            <person name="Pangilinan J."/>
            <person name="Riley R."/>
            <person name="LaButti K."/>
            <person name="Andreopoulos B."/>
            <person name="Lipzen A."/>
            <person name="Chen C."/>
            <person name="Yan M."/>
            <person name="Daum C."/>
            <person name="Ng V."/>
            <person name="Clum A."/>
            <person name="Steindorff A."/>
            <person name="Ohm R.A."/>
            <person name="Martin F."/>
            <person name="Silar P."/>
            <person name="Natvig D.O."/>
            <person name="Lalanne C."/>
            <person name="Gautier V."/>
            <person name="Ament-Velasquez S.L."/>
            <person name="Kruys A."/>
            <person name="Hutchinson M.I."/>
            <person name="Powell A.J."/>
            <person name="Barry K."/>
            <person name="Miller A.N."/>
            <person name="Grigoriev I.V."/>
            <person name="Debuchy R."/>
            <person name="Gladieux P."/>
            <person name="Hiltunen Thoren M."/>
            <person name="Johannesson H."/>
        </authorList>
    </citation>
    <scope>NUCLEOTIDE SEQUENCE</scope>
    <source>
        <strain evidence="1">CBS 314.62</strain>
    </source>
</reference>
<protein>
    <submittedName>
        <fullName evidence="1">Uncharacterized protein</fullName>
    </submittedName>
</protein>
<name>A0AAE1CB40_9PEZI</name>
<evidence type="ECO:0000313" key="1">
    <source>
        <dbReference type="EMBL" id="KAK3686221.1"/>
    </source>
</evidence>
<organism evidence="1 2">
    <name type="scientific">Podospora appendiculata</name>
    <dbReference type="NCBI Taxonomy" id="314037"/>
    <lineage>
        <taxon>Eukaryota</taxon>
        <taxon>Fungi</taxon>
        <taxon>Dikarya</taxon>
        <taxon>Ascomycota</taxon>
        <taxon>Pezizomycotina</taxon>
        <taxon>Sordariomycetes</taxon>
        <taxon>Sordariomycetidae</taxon>
        <taxon>Sordariales</taxon>
        <taxon>Podosporaceae</taxon>
        <taxon>Podospora</taxon>
    </lineage>
</organism>
<dbReference type="EMBL" id="JAULSO010000003">
    <property type="protein sequence ID" value="KAK3686221.1"/>
    <property type="molecule type" value="Genomic_DNA"/>
</dbReference>
<dbReference type="Proteomes" id="UP001270362">
    <property type="component" value="Unassembled WGS sequence"/>
</dbReference>
<evidence type="ECO:0000313" key="2">
    <source>
        <dbReference type="Proteomes" id="UP001270362"/>
    </source>
</evidence>
<keyword evidence="2" id="KW-1185">Reference proteome</keyword>
<sequence>MLMHDLEAALHARWHEELVCLVGLRGTHAERCRGGLHGRCARSGRDRGTGETDALPTTAAAAVCAGCQVAGWCVWSKMRMRVARGGSGTRTQGYFGALLWLTSRRGETNTILQQPLRLGVVLALDLGVVVKRPFPCSCGGGAGTRHGLSSVYSVEQPGSVRMGVDE</sequence>
<dbReference type="AlphaFoldDB" id="A0AAE1CB40"/>
<proteinExistence type="predicted"/>